<reference evidence="2" key="1">
    <citation type="submission" date="2025-08" db="UniProtKB">
        <authorList>
            <consortium name="RefSeq"/>
        </authorList>
    </citation>
    <scope>IDENTIFICATION</scope>
    <source>
        <tissue evidence="2">Tentacle</tissue>
    </source>
</reference>
<dbReference type="Proteomes" id="UP000515163">
    <property type="component" value="Unplaced"/>
</dbReference>
<dbReference type="GeneID" id="116286578"/>
<organism evidence="1 2">
    <name type="scientific">Actinia tenebrosa</name>
    <name type="common">Australian red waratah sea anemone</name>
    <dbReference type="NCBI Taxonomy" id="6105"/>
    <lineage>
        <taxon>Eukaryota</taxon>
        <taxon>Metazoa</taxon>
        <taxon>Cnidaria</taxon>
        <taxon>Anthozoa</taxon>
        <taxon>Hexacorallia</taxon>
        <taxon>Actiniaria</taxon>
        <taxon>Actiniidae</taxon>
        <taxon>Actinia</taxon>
    </lineage>
</organism>
<accession>A0A6P8GXJ7</accession>
<dbReference type="AlphaFoldDB" id="A0A6P8GXJ7"/>
<dbReference type="RefSeq" id="XP_031548994.1">
    <property type="nucleotide sequence ID" value="XM_031693134.1"/>
</dbReference>
<keyword evidence="1" id="KW-1185">Reference proteome</keyword>
<dbReference type="InParanoid" id="A0A6P8GXJ7"/>
<dbReference type="KEGG" id="aten:116286578"/>
<name>A0A6P8GXJ7_ACTTE</name>
<sequence>MEKIFVYSAVFMIVDLLTKTQGNGCRSLTFLDCMKNKTFTNHTIESFQVLSPGLELCQHYCFLNELCVSYNMGPEEGKERICELSDNDHVAYPGHLITKVGYEYCPIKNLCSSNPCRLGSTCRPDFDMDSYNCTESLKIDRRKDKTVSRKDIEVLNGTDK</sequence>
<gene>
    <name evidence="2" type="primary">LOC116286578</name>
</gene>
<evidence type="ECO:0000313" key="1">
    <source>
        <dbReference type="Proteomes" id="UP000515163"/>
    </source>
</evidence>
<protein>
    <submittedName>
        <fullName evidence="2">Uncharacterized protein LOC116286578</fullName>
    </submittedName>
</protein>
<evidence type="ECO:0000313" key="2">
    <source>
        <dbReference type="RefSeq" id="XP_031548994.1"/>
    </source>
</evidence>
<proteinExistence type="predicted"/>
<dbReference type="OrthoDB" id="5985990at2759"/>